<reference evidence="2" key="2">
    <citation type="journal article" date="2024" name="Plant">
        <title>Genomic evolution and insights into agronomic trait innovations of Sesamum species.</title>
        <authorList>
            <person name="Miao H."/>
            <person name="Wang L."/>
            <person name="Qu L."/>
            <person name="Liu H."/>
            <person name="Sun Y."/>
            <person name="Le M."/>
            <person name="Wang Q."/>
            <person name="Wei S."/>
            <person name="Zheng Y."/>
            <person name="Lin W."/>
            <person name="Duan Y."/>
            <person name="Cao H."/>
            <person name="Xiong S."/>
            <person name="Wang X."/>
            <person name="Wei L."/>
            <person name="Li C."/>
            <person name="Ma Q."/>
            <person name="Ju M."/>
            <person name="Zhao R."/>
            <person name="Li G."/>
            <person name="Mu C."/>
            <person name="Tian Q."/>
            <person name="Mei H."/>
            <person name="Zhang T."/>
            <person name="Gao T."/>
            <person name="Zhang H."/>
        </authorList>
    </citation>
    <scope>NUCLEOTIDE SEQUENCE</scope>
    <source>
        <strain evidence="2">G01</strain>
    </source>
</reference>
<sequence>MRVALVQQGVSLASASVMEVVKGARWKIALGVLRASLASAYPMEVGVAANSLSVQKVLKGAQCSVKLTVVAEGAQFWDAQKVQKGALHFVRATVVGKDVHQKDALRASTGELYFVLVMVGAKDVLCPDVPRVPGVVQATVYVMVVEKGASLQAVQKVHKEALIFARHMVEGNDALGDSWVLSSAVKDTSSNTSTQTKGIFPAGTHIPYPCTTDNNGGQSVYSIGHGNACLDRLSLPEGRVHGGSLMAMLRGGTTFGTSNNTRDNSGQLEPEKSFPMSHGWV</sequence>
<dbReference type="EMBL" id="JACGWK010000014">
    <property type="protein sequence ID" value="KAL0318054.1"/>
    <property type="molecule type" value="Genomic_DNA"/>
</dbReference>
<dbReference type="AlphaFoldDB" id="A0AAW2LI32"/>
<name>A0AAW2LI32_9LAMI</name>
<accession>A0AAW2LI32</accession>
<protein>
    <submittedName>
        <fullName evidence="2">Uncharacterized protein</fullName>
    </submittedName>
</protein>
<evidence type="ECO:0000256" key="1">
    <source>
        <dbReference type="SAM" id="MobiDB-lite"/>
    </source>
</evidence>
<comment type="caution">
    <text evidence="2">The sequence shown here is derived from an EMBL/GenBank/DDBJ whole genome shotgun (WGS) entry which is preliminary data.</text>
</comment>
<gene>
    <name evidence="2" type="ORF">Sangu_2219700</name>
</gene>
<reference evidence="2" key="1">
    <citation type="submission" date="2020-06" db="EMBL/GenBank/DDBJ databases">
        <authorList>
            <person name="Li T."/>
            <person name="Hu X."/>
            <person name="Zhang T."/>
            <person name="Song X."/>
            <person name="Zhang H."/>
            <person name="Dai N."/>
            <person name="Sheng W."/>
            <person name="Hou X."/>
            <person name="Wei L."/>
        </authorList>
    </citation>
    <scope>NUCLEOTIDE SEQUENCE</scope>
    <source>
        <strain evidence="2">G01</strain>
        <tissue evidence="2">Leaf</tissue>
    </source>
</reference>
<evidence type="ECO:0000313" key="2">
    <source>
        <dbReference type="EMBL" id="KAL0318054.1"/>
    </source>
</evidence>
<proteinExistence type="predicted"/>
<organism evidence="2">
    <name type="scientific">Sesamum angustifolium</name>
    <dbReference type="NCBI Taxonomy" id="2727405"/>
    <lineage>
        <taxon>Eukaryota</taxon>
        <taxon>Viridiplantae</taxon>
        <taxon>Streptophyta</taxon>
        <taxon>Embryophyta</taxon>
        <taxon>Tracheophyta</taxon>
        <taxon>Spermatophyta</taxon>
        <taxon>Magnoliopsida</taxon>
        <taxon>eudicotyledons</taxon>
        <taxon>Gunneridae</taxon>
        <taxon>Pentapetalae</taxon>
        <taxon>asterids</taxon>
        <taxon>lamiids</taxon>
        <taxon>Lamiales</taxon>
        <taxon>Pedaliaceae</taxon>
        <taxon>Sesamum</taxon>
    </lineage>
</organism>
<feature type="region of interest" description="Disordered" evidence="1">
    <location>
        <begin position="253"/>
        <end position="281"/>
    </location>
</feature>
<feature type="compositionally biased region" description="Polar residues" evidence="1">
    <location>
        <begin position="255"/>
        <end position="267"/>
    </location>
</feature>